<keyword evidence="1" id="KW-0732">Signal</keyword>
<evidence type="ECO:0000256" key="2">
    <source>
        <dbReference type="ARBA" id="ARBA00022737"/>
    </source>
</evidence>
<dbReference type="PROSITE" id="PS50825">
    <property type="entry name" value="HYR"/>
    <property type="match status" value="3"/>
</dbReference>
<evidence type="ECO:0000256" key="1">
    <source>
        <dbReference type="ARBA" id="ARBA00022729"/>
    </source>
</evidence>
<accession>A0ABU9HQA3</accession>
<dbReference type="Gene3D" id="2.60.40.10">
    <property type="entry name" value="Immunoglobulins"/>
    <property type="match status" value="1"/>
</dbReference>
<feature type="non-terminal residue" evidence="4">
    <location>
        <position position="1"/>
    </location>
</feature>
<evidence type="ECO:0000313" key="4">
    <source>
        <dbReference type="EMBL" id="MEL1241822.1"/>
    </source>
</evidence>
<feature type="domain" description="HYR" evidence="3">
    <location>
        <begin position="1"/>
        <end position="57"/>
    </location>
</feature>
<dbReference type="Proteomes" id="UP001398556">
    <property type="component" value="Unassembled WGS sequence"/>
</dbReference>
<keyword evidence="2" id="KW-0677">Repeat</keyword>
<feature type="domain" description="HYR" evidence="3">
    <location>
        <begin position="58"/>
        <end position="137"/>
    </location>
</feature>
<dbReference type="EMBL" id="JBBYHU010000027">
    <property type="protein sequence ID" value="MEL1241822.1"/>
    <property type="molecule type" value="Genomic_DNA"/>
</dbReference>
<dbReference type="RefSeq" id="WP_341701031.1">
    <property type="nucleotide sequence ID" value="NZ_JBBYHU010000027.1"/>
</dbReference>
<evidence type="ECO:0000313" key="5">
    <source>
        <dbReference type="Proteomes" id="UP001398556"/>
    </source>
</evidence>
<name>A0ABU9HQA3_9FLAO</name>
<dbReference type="Pfam" id="PF02494">
    <property type="entry name" value="HYR"/>
    <property type="match status" value="3"/>
</dbReference>
<dbReference type="InterPro" id="IPR013783">
    <property type="entry name" value="Ig-like_fold"/>
</dbReference>
<feature type="domain" description="HYR" evidence="3">
    <location>
        <begin position="138"/>
        <end position="221"/>
    </location>
</feature>
<protein>
    <submittedName>
        <fullName evidence="4">HYR domain-containing protein</fullName>
    </submittedName>
</protein>
<comment type="caution">
    <text evidence="4">The sequence shown here is derived from an EMBL/GenBank/DDBJ whole genome shotgun (WGS) entry which is preliminary data.</text>
</comment>
<dbReference type="InterPro" id="IPR003410">
    <property type="entry name" value="HYR_dom"/>
</dbReference>
<evidence type="ECO:0000259" key="3">
    <source>
        <dbReference type="PROSITE" id="PS50825"/>
    </source>
</evidence>
<dbReference type="PANTHER" id="PTHR24273">
    <property type="entry name" value="FI04643P-RELATED"/>
    <property type="match status" value="1"/>
</dbReference>
<dbReference type="PANTHER" id="PTHR24273:SF32">
    <property type="entry name" value="HYALIN"/>
    <property type="match status" value="1"/>
</dbReference>
<dbReference type="Pfam" id="PF18962">
    <property type="entry name" value="Por_Secre_tail"/>
    <property type="match status" value="1"/>
</dbReference>
<sequence>TYVAPVGTDNCSGQSTVQTAGLPSGSAFPKGKTTNTFEVTDASGNKTSCTFDVTINDTEAPAITCPGNIVQSTDTGLCSAVVTYVAPVGTDNCSGQSTVQTAGLPSGSAFPKGKTTNTFEVTDASGNKTSCSFDVTINDTEAPVITCPGNIVQSTDTGLCSAVVTYVAPVGTDNCSGQSTVQTAGLPSGSAFPKGKTTNTFEVTDASGNKTSCSFDVVVIDNEKPKVFTQNIILQLDATGNVSTTAAAVNNGSSDNCGIASLSLSKTDFNCSNFGDNTVTLTVTDVNGNSSTATATVTVEGYAVIDTHPQSTELVYGCDAPILNVAAHVVGTGTLSYQWYKNTTNSNSGGTLIVGETSTSYQTPHNYNVGDYYYYAVVTTNSCSVASDVAKVAITPQTASAVGDIYYTGPIMAWTTSSTSNTATVTLAATIKNSKPCGDIRTARVTFTVNGQPISSAQNLPVGFIDPNHPALGGTASAIVQLNIANNATSDLFDIGVIISGNYATGNFVPGVVTVIKPKPGGVIGGAVALCNDNATGYVKGTGKANLNFYVEYAMKGKSVSNPKGKVSLCVSSYNKPDGTIDNVPHWYLIKSNAIASLNITSPTATFSGKANIAEMNSLTGELTPIEGNCQMVLDLKDAGNTTGSDLVGITIQRNGGGIWYSNNWVSTKTVMASICGGDLNVSGAPSSGSTTAKVSDVKSVATFQEENSTEPTIFSVIAYPNPSSSVFTIEVAGNSTENVQVLVYDSAGKLLKVIDKKAGDSISFGEDLPRGTYIAKITQGVESKTVNLIKK</sequence>
<proteinExistence type="predicted"/>
<organism evidence="4 5">
    <name type="scientific">Flavobacterium flavipallidum</name>
    <dbReference type="NCBI Taxonomy" id="3139140"/>
    <lineage>
        <taxon>Bacteria</taxon>
        <taxon>Pseudomonadati</taxon>
        <taxon>Bacteroidota</taxon>
        <taxon>Flavobacteriia</taxon>
        <taxon>Flavobacteriales</taxon>
        <taxon>Flavobacteriaceae</taxon>
        <taxon>Flavobacterium</taxon>
    </lineage>
</organism>
<dbReference type="InterPro" id="IPR026444">
    <property type="entry name" value="Secre_tail"/>
</dbReference>
<keyword evidence="5" id="KW-1185">Reference proteome</keyword>
<gene>
    <name evidence="4" type="ORF">AAEO59_12245</name>
</gene>
<dbReference type="NCBIfam" id="TIGR04183">
    <property type="entry name" value="Por_Secre_tail"/>
    <property type="match status" value="1"/>
</dbReference>
<reference evidence="4 5" key="1">
    <citation type="submission" date="2024-04" db="EMBL/GenBank/DDBJ databases">
        <title>Flavobacterium sp. DGU99 16S ribosomal RNA gene Genome sequencing and assembly.</title>
        <authorList>
            <person name="Park S."/>
        </authorList>
    </citation>
    <scope>NUCLEOTIDE SEQUENCE [LARGE SCALE GENOMIC DNA]</scope>
    <source>
        <strain evidence="4 5">DGU99</strain>
    </source>
</reference>